<dbReference type="PANTHER" id="PTHR23345">
    <property type="entry name" value="VITELLOGENIN-RELATED"/>
    <property type="match status" value="1"/>
</dbReference>
<dbReference type="GO" id="GO:0005319">
    <property type="term" value="F:lipid transporter activity"/>
    <property type="evidence" value="ECO:0007669"/>
    <property type="project" value="InterPro"/>
</dbReference>
<evidence type="ECO:0000256" key="1">
    <source>
        <dbReference type="ARBA" id="ARBA00022761"/>
    </source>
</evidence>
<dbReference type="InterPro" id="IPR015255">
    <property type="entry name" value="Vitellinogen_open_b-sht"/>
</dbReference>
<dbReference type="GO" id="GO:0071391">
    <property type="term" value="P:cellular response to estrogen stimulus"/>
    <property type="evidence" value="ECO:0007669"/>
    <property type="project" value="TreeGrafter"/>
</dbReference>
<dbReference type="Proteomes" id="UP001346869">
    <property type="component" value="Unassembled WGS sequence"/>
</dbReference>
<name>A0AAN8AW17_ELEMC</name>
<reference evidence="4 5" key="1">
    <citation type="journal article" date="2023" name="Genes (Basel)">
        <title>Chromosome-Level Genome Assembly and Circadian Gene Repertoire of the Patagonia Blennie Eleginops maclovinus-The Closest Ancestral Proxy of Antarctic Cryonotothenioids.</title>
        <authorList>
            <person name="Cheng C.C."/>
            <person name="Rivera-Colon A.G."/>
            <person name="Minhas B.F."/>
            <person name="Wilson L."/>
            <person name="Rayamajhi N."/>
            <person name="Vargas-Chacoff L."/>
            <person name="Catchen J.M."/>
        </authorList>
    </citation>
    <scope>NUCLEOTIDE SEQUENCE [LARGE SCALE GENOMIC DNA]</scope>
    <source>
        <strain evidence="4">JMC-PN-2008</strain>
    </source>
</reference>
<dbReference type="Pfam" id="PF09172">
    <property type="entry name" value="Vit_open_b-sht"/>
    <property type="match status" value="1"/>
</dbReference>
<keyword evidence="2" id="KW-0325">Glycoprotein</keyword>
<feature type="domain" description="Vitellinogen open beta-sheet" evidence="3">
    <location>
        <begin position="1"/>
        <end position="107"/>
    </location>
</feature>
<accession>A0AAN8AW17</accession>
<dbReference type="Gene3D" id="2.20.80.10">
    <property type="entry name" value="Lipovitellin-phosvitin complex, chain A, domain 4"/>
    <property type="match status" value="1"/>
</dbReference>
<evidence type="ECO:0000313" key="4">
    <source>
        <dbReference type="EMBL" id="KAK5869847.1"/>
    </source>
</evidence>
<sequence length="238" mass="25412">MELSLYTAAVAAASVQVKATTTPALPENFHLSHLLKTDIQLETEIKPSIAVNTFAVMGINTLLLQANVLSRAKLNSILPAKITARLNLVEGHFKIEALPVSAPENIAAVQVESLAVSRNLEDLSAERITPIISAKLLQPISKIISSAAASLSKSSESLSQEVEAPIITPKAVPFEKKYCAKAIALGLKACLRVATENAASLQDTMLYKLAGKHSVALSLKPSKYYKGSPYSILQKHCA</sequence>
<evidence type="ECO:0000313" key="5">
    <source>
        <dbReference type="Proteomes" id="UP001346869"/>
    </source>
</evidence>
<dbReference type="GO" id="GO:0045735">
    <property type="term" value="F:nutrient reservoir activity"/>
    <property type="evidence" value="ECO:0007669"/>
    <property type="project" value="UniProtKB-KW"/>
</dbReference>
<comment type="caution">
    <text evidence="4">The sequence shown here is derived from an EMBL/GenBank/DDBJ whole genome shotgun (WGS) entry which is preliminary data.</text>
</comment>
<dbReference type="PANTHER" id="PTHR23345:SF9">
    <property type="entry name" value="VITELLOGENIN-RELATED"/>
    <property type="match status" value="1"/>
</dbReference>
<dbReference type="InterPro" id="IPR015819">
    <property type="entry name" value="Lipid_transp_b-sht_shell"/>
</dbReference>
<protein>
    <recommendedName>
        <fullName evidence="3">Vitellinogen open beta-sheet domain-containing protein</fullName>
    </recommendedName>
</protein>
<keyword evidence="5" id="KW-1185">Reference proteome</keyword>
<dbReference type="InterPro" id="IPR050733">
    <property type="entry name" value="Vitellogenin/Apolipophorin"/>
</dbReference>
<evidence type="ECO:0000259" key="3">
    <source>
        <dbReference type="Pfam" id="PF09172"/>
    </source>
</evidence>
<dbReference type="EMBL" id="JAUZQC010000006">
    <property type="protein sequence ID" value="KAK5869847.1"/>
    <property type="molecule type" value="Genomic_DNA"/>
</dbReference>
<dbReference type="GO" id="GO:0032355">
    <property type="term" value="P:response to estradiol"/>
    <property type="evidence" value="ECO:0007669"/>
    <property type="project" value="TreeGrafter"/>
</dbReference>
<reference evidence="4 5" key="2">
    <citation type="journal article" date="2023" name="Mol. Biol. Evol.">
        <title>Genomics of Secondarily Temperate Adaptation in the Only Non-Antarctic Icefish.</title>
        <authorList>
            <person name="Rivera-Colon A.G."/>
            <person name="Rayamajhi N."/>
            <person name="Minhas B.F."/>
            <person name="Madrigal G."/>
            <person name="Bilyk K.T."/>
            <person name="Yoon V."/>
            <person name="Hune M."/>
            <person name="Gregory S."/>
            <person name="Cheng C.H.C."/>
            <person name="Catchen J.M."/>
        </authorList>
    </citation>
    <scope>NUCLEOTIDE SEQUENCE [LARGE SCALE GENOMIC DNA]</scope>
    <source>
        <strain evidence="4">JMC-PN-2008</strain>
    </source>
</reference>
<dbReference type="AlphaFoldDB" id="A0AAN8AW17"/>
<keyword evidence="1" id="KW-0758">Storage protein</keyword>
<evidence type="ECO:0000256" key="2">
    <source>
        <dbReference type="ARBA" id="ARBA00023180"/>
    </source>
</evidence>
<gene>
    <name evidence="4" type="ORF">PBY51_024535</name>
</gene>
<organism evidence="4 5">
    <name type="scientific">Eleginops maclovinus</name>
    <name type="common">Patagonian blennie</name>
    <name type="synonym">Eleginus maclovinus</name>
    <dbReference type="NCBI Taxonomy" id="56733"/>
    <lineage>
        <taxon>Eukaryota</taxon>
        <taxon>Metazoa</taxon>
        <taxon>Chordata</taxon>
        <taxon>Craniata</taxon>
        <taxon>Vertebrata</taxon>
        <taxon>Euteleostomi</taxon>
        <taxon>Actinopterygii</taxon>
        <taxon>Neopterygii</taxon>
        <taxon>Teleostei</taxon>
        <taxon>Neoteleostei</taxon>
        <taxon>Acanthomorphata</taxon>
        <taxon>Eupercaria</taxon>
        <taxon>Perciformes</taxon>
        <taxon>Notothenioidei</taxon>
        <taxon>Eleginopidae</taxon>
        <taxon>Eleginops</taxon>
    </lineage>
</organism>
<proteinExistence type="predicted"/>
<dbReference type="SUPFAM" id="SSF56968">
    <property type="entry name" value="Lipovitellin-phosvitin complex, beta-sheet shell regions"/>
    <property type="match status" value="1"/>
</dbReference>